<dbReference type="SMART" id="SM00343">
    <property type="entry name" value="ZnF_C2HC"/>
    <property type="match status" value="8"/>
</dbReference>
<dbReference type="InParanoid" id="A0A074ZJM9"/>
<dbReference type="InterPro" id="IPR036875">
    <property type="entry name" value="Znf_CCHC_sf"/>
</dbReference>
<feature type="domain" description="CCHC-type" evidence="2">
    <location>
        <begin position="5"/>
        <end position="20"/>
    </location>
</feature>
<dbReference type="GO" id="GO:0003676">
    <property type="term" value="F:nucleic acid binding"/>
    <property type="evidence" value="ECO:0007669"/>
    <property type="project" value="InterPro"/>
</dbReference>
<feature type="domain" description="CCHC-type" evidence="2">
    <location>
        <begin position="253"/>
        <end position="267"/>
    </location>
</feature>
<protein>
    <recommendedName>
        <fullName evidence="2">CCHC-type domain-containing protein</fullName>
    </recommendedName>
</protein>
<dbReference type="OrthoDB" id="8026949at2759"/>
<dbReference type="RefSeq" id="XP_013347649.1">
    <property type="nucleotide sequence ID" value="XM_013492195.1"/>
</dbReference>
<dbReference type="PROSITE" id="PS50158">
    <property type="entry name" value="ZF_CCHC"/>
    <property type="match status" value="6"/>
</dbReference>
<dbReference type="STRING" id="1043005.A0A074ZJM9"/>
<accession>A0A074ZJM9</accession>
<name>A0A074ZJM9_AURSE</name>
<dbReference type="GO" id="GO:0008270">
    <property type="term" value="F:zinc ion binding"/>
    <property type="evidence" value="ECO:0007669"/>
    <property type="project" value="UniProtKB-KW"/>
</dbReference>
<evidence type="ECO:0000313" key="3">
    <source>
        <dbReference type="EMBL" id="KEQ98691.1"/>
    </source>
</evidence>
<keyword evidence="1" id="KW-0863">Zinc-finger</keyword>
<dbReference type="OMA" id="ERWPSSI"/>
<evidence type="ECO:0000256" key="1">
    <source>
        <dbReference type="PROSITE-ProRule" id="PRU00047"/>
    </source>
</evidence>
<keyword evidence="4" id="KW-1185">Reference proteome</keyword>
<organism evidence="3 4">
    <name type="scientific">Aureobasidium subglaciale (strain EXF-2481)</name>
    <name type="common">Aureobasidium pullulans var. subglaciale</name>
    <dbReference type="NCBI Taxonomy" id="1043005"/>
    <lineage>
        <taxon>Eukaryota</taxon>
        <taxon>Fungi</taxon>
        <taxon>Dikarya</taxon>
        <taxon>Ascomycota</taxon>
        <taxon>Pezizomycotina</taxon>
        <taxon>Dothideomycetes</taxon>
        <taxon>Dothideomycetidae</taxon>
        <taxon>Dothideales</taxon>
        <taxon>Saccotheciaceae</taxon>
        <taxon>Aureobasidium</taxon>
    </lineage>
</organism>
<dbReference type="InterPro" id="IPR001878">
    <property type="entry name" value="Znf_CCHC"/>
</dbReference>
<dbReference type="InterPro" id="IPR051714">
    <property type="entry name" value="Znf_CCHC_NABP"/>
</dbReference>
<reference evidence="3 4" key="1">
    <citation type="journal article" date="2014" name="BMC Genomics">
        <title>Genome sequencing of four Aureobasidium pullulans varieties: biotechnological potential, stress tolerance, and description of new species.</title>
        <authorList>
            <person name="Gostin Ar C."/>
            <person name="Ohm R.A."/>
            <person name="Kogej T."/>
            <person name="Sonjak S."/>
            <person name="Turk M."/>
            <person name="Zajc J."/>
            <person name="Zalar P."/>
            <person name="Grube M."/>
            <person name="Sun H."/>
            <person name="Han J."/>
            <person name="Sharma A."/>
            <person name="Chiniquy J."/>
            <person name="Ngan C.Y."/>
            <person name="Lipzen A."/>
            <person name="Barry K."/>
            <person name="Grigoriev I.V."/>
            <person name="Gunde-Cimerman N."/>
        </authorList>
    </citation>
    <scope>NUCLEOTIDE SEQUENCE [LARGE SCALE GENOMIC DNA]</scope>
    <source>
        <strain evidence="3 4">EXF-2481</strain>
    </source>
</reference>
<evidence type="ECO:0000313" key="4">
    <source>
        <dbReference type="Proteomes" id="UP000030641"/>
    </source>
</evidence>
<evidence type="ECO:0000259" key="2">
    <source>
        <dbReference type="PROSITE" id="PS50158"/>
    </source>
</evidence>
<dbReference type="HOGENOM" id="CLU_024213_1_0_1"/>
<dbReference type="AlphaFoldDB" id="A0A074ZJM9"/>
<feature type="domain" description="CCHC-type" evidence="2">
    <location>
        <begin position="274"/>
        <end position="287"/>
    </location>
</feature>
<dbReference type="Proteomes" id="UP000030641">
    <property type="component" value="Unassembled WGS sequence"/>
</dbReference>
<keyword evidence="1" id="KW-0479">Metal-binding</keyword>
<dbReference type="SUPFAM" id="SSF57756">
    <property type="entry name" value="Retrovirus zinc finger-like domains"/>
    <property type="match status" value="3"/>
</dbReference>
<dbReference type="Pfam" id="PF00098">
    <property type="entry name" value="zf-CCHC"/>
    <property type="match status" value="6"/>
</dbReference>
<keyword evidence="1" id="KW-0862">Zinc</keyword>
<feature type="domain" description="CCHC-type" evidence="2">
    <location>
        <begin position="31"/>
        <end position="45"/>
    </location>
</feature>
<dbReference type="EMBL" id="KL584751">
    <property type="protein sequence ID" value="KEQ98691.1"/>
    <property type="molecule type" value="Genomic_DNA"/>
</dbReference>
<proteinExistence type="predicted"/>
<dbReference type="PANTHER" id="PTHR23002">
    <property type="entry name" value="ZINC FINGER CCHC DOMAIN CONTAINING PROTEIN"/>
    <property type="match status" value="1"/>
</dbReference>
<dbReference type="Gene3D" id="4.10.60.10">
    <property type="entry name" value="Zinc finger, CCHC-type"/>
    <property type="match status" value="4"/>
</dbReference>
<dbReference type="GeneID" id="25365769"/>
<feature type="domain" description="CCHC-type" evidence="2">
    <location>
        <begin position="226"/>
        <end position="241"/>
    </location>
</feature>
<gene>
    <name evidence="3" type="ORF">AUEXF2481DRAFT_371000</name>
</gene>
<sequence length="350" mass="39136">MSGECFNCGETGHNKADCPNPAVERAFTGTCRSCGDEGHRSSGCPLAVCKRCSGTGHSAASCEERMNIYPDNLPTPADADEAWDKLVNADTNDDVDDFIQAFWVYCKVAPELTLVQLEECFRETGFVYYLIAKEQTVSSKVHTNVDLQGNPDKTYQISFQKTSKPRRAILAEGWPKTPQENLERLQDAGFSVDNLKPYCRNCEQVGHINKNCTQEPQVVEKPKVTCSNCSADGHYVRDCPEPRAVRGGGDVECKHCSGLGHMARDCPTKPAQVCHNCWEEGHRSSDCVNERVVKCRNCDKTGHSSRQHYLSQLRAYRSFLQGLHRAQELVEGPVPSLQQLRPRRWSLPRP</sequence>
<feature type="domain" description="CCHC-type" evidence="2">
    <location>
        <begin position="199"/>
        <end position="214"/>
    </location>
</feature>